<gene>
    <name evidence="6" type="primary">21KD_16</name>
    <name evidence="6" type="ORF">CK203_086170</name>
</gene>
<reference evidence="6 7" key="1">
    <citation type="journal article" date="2018" name="PLoS Genet.">
        <title>Population sequencing reveals clonal diversity and ancestral inbreeding in the grapevine cultivar Chardonnay.</title>
        <authorList>
            <person name="Roach M.J."/>
            <person name="Johnson D.L."/>
            <person name="Bohlmann J."/>
            <person name="van Vuuren H.J."/>
            <person name="Jones S.J."/>
            <person name="Pretorius I.S."/>
            <person name="Schmidt S.A."/>
            <person name="Borneman A.R."/>
        </authorList>
    </citation>
    <scope>NUCLEOTIDE SEQUENCE [LARGE SCALE GENOMIC DNA]</scope>
    <source>
        <strain evidence="7">cv. Chardonnay</strain>
        <tissue evidence="6">Leaf</tissue>
    </source>
</reference>
<accession>A0A438DXE6</accession>
<proteinExistence type="inferred from homology"/>
<feature type="domain" description="Pectinesterase inhibitor" evidence="5">
    <location>
        <begin position="31"/>
        <end position="190"/>
    </location>
</feature>
<dbReference type="EMBL" id="QGNW01001464">
    <property type="protein sequence ID" value="RVW40163.1"/>
    <property type="molecule type" value="Genomic_DNA"/>
</dbReference>
<dbReference type="SUPFAM" id="SSF101148">
    <property type="entry name" value="Plant invertase/pectin methylesterase inhibitor"/>
    <property type="match status" value="1"/>
</dbReference>
<dbReference type="PANTHER" id="PTHR31080:SF87">
    <property type="entry name" value="PECTINESTERASE INHIBITOR 7"/>
    <property type="match status" value="1"/>
</dbReference>
<dbReference type="InterPro" id="IPR035513">
    <property type="entry name" value="Invertase/methylesterase_inhib"/>
</dbReference>
<keyword evidence="1 4" id="KW-0732">Signal</keyword>
<comment type="similarity">
    <text evidence="2">Belongs to the PMEI family.</text>
</comment>
<dbReference type="InterPro" id="IPR051955">
    <property type="entry name" value="PME_Inhibitor"/>
</dbReference>
<evidence type="ECO:0000313" key="6">
    <source>
        <dbReference type="EMBL" id="RVW40163.1"/>
    </source>
</evidence>
<keyword evidence="3" id="KW-0175">Coiled coil</keyword>
<evidence type="ECO:0000256" key="1">
    <source>
        <dbReference type="ARBA" id="ARBA00022729"/>
    </source>
</evidence>
<dbReference type="FunFam" id="1.20.140.40:FF:000005">
    <property type="entry name" value="Pectin methylesterase inhibitor 1"/>
    <property type="match status" value="1"/>
</dbReference>
<dbReference type="AlphaFoldDB" id="A0A438DXE6"/>
<protein>
    <submittedName>
        <fullName evidence="6">21 kDa protein</fullName>
    </submittedName>
</protein>
<dbReference type="InterPro" id="IPR006501">
    <property type="entry name" value="Pectinesterase_inhib_dom"/>
</dbReference>
<organism evidence="6 7">
    <name type="scientific">Vitis vinifera</name>
    <name type="common">Grape</name>
    <dbReference type="NCBI Taxonomy" id="29760"/>
    <lineage>
        <taxon>Eukaryota</taxon>
        <taxon>Viridiplantae</taxon>
        <taxon>Streptophyta</taxon>
        <taxon>Embryophyta</taxon>
        <taxon>Tracheophyta</taxon>
        <taxon>Spermatophyta</taxon>
        <taxon>Magnoliopsida</taxon>
        <taxon>eudicotyledons</taxon>
        <taxon>Gunneridae</taxon>
        <taxon>Pentapetalae</taxon>
        <taxon>rosids</taxon>
        <taxon>Vitales</taxon>
        <taxon>Vitaceae</taxon>
        <taxon>Viteae</taxon>
        <taxon>Vitis</taxon>
    </lineage>
</organism>
<evidence type="ECO:0000256" key="2">
    <source>
        <dbReference type="ARBA" id="ARBA00038471"/>
    </source>
</evidence>
<sequence length="198" mass="21138">MARASVLVVLVVVSVLLYTSRVAEPAAANSGSTSFIKAKCSATRYPALCVQSLSVYASTIQKSPKQLAHTALTVSLAKAQSAKAFVSKLGKIKGMKARELEAVQDCLEEMNDSIDRLSRSVQELEEAGKSKGQDFLWHMSNVDTWVSAALTDDNTCVDGFAGRALDGRVKASIRGWLVTVAQVTSNALALVNQFAAKN</sequence>
<feature type="chain" id="PRO_5019124922" evidence="4">
    <location>
        <begin position="23"/>
        <end position="198"/>
    </location>
</feature>
<dbReference type="PANTHER" id="PTHR31080">
    <property type="entry name" value="PECTINESTERASE INHIBITOR-LIKE"/>
    <property type="match status" value="1"/>
</dbReference>
<dbReference type="Pfam" id="PF04043">
    <property type="entry name" value="PMEI"/>
    <property type="match status" value="1"/>
</dbReference>
<evidence type="ECO:0000313" key="7">
    <source>
        <dbReference type="Proteomes" id="UP000288805"/>
    </source>
</evidence>
<evidence type="ECO:0000259" key="5">
    <source>
        <dbReference type="SMART" id="SM00856"/>
    </source>
</evidence>
<dbReference type="CDD" id="cd15798">
    <property type="entry name" value="PMEI-like_3"/>
    <property type="match status" value="1"/>
</dbReference>
<evidence type="ECO:0000256" key="3">
    <source>
        <dbReference type="SAM" id="Coils"/>
    </source>
</evidence>
<name>A0A438DXE6_VITVI</name>
<evidence type="ECO:0000256" key="4">
    <source>
        <dbReference type="SAM" id="SignalP"/>
    </source>
</evidence>
<dbReference type="NCBIfam" id="TIGR01614">
    <property type="entry name" value="PME_inhib"/>
    <property type="match status" value="1"/>
</dbReference>
<feature type="signal peptide" evidence="4">
    <location>
        <begin position="1"/>
        <end position="22"/>
    </location>
</feature>
<dbReference type="Gene3D" id="1.20.140.40">
    <property type="entry name" value="Invertase/pectin methylesterase inhibitor family protein"/>
    <property type="match status" value="1"/>
</dbReference>
<feature type="coiled-coil region" evidence="3">
    <location>
        <begin position="100"/>
        <end position="127"/>
    </location>
</feature>
<comment type="caution">
    <text evidence="6">The sequence shown here is derived from an EMBL/GenBank/DDBJ whole genome shotgun (WGS) entry which is preliminary data.</text>
</comment>
<dbReference type="GO" id="GO:0046910">
    <property type="term" value="F:pectinesterase inhibitor activity"/>
    <property type="evidence" value="ECO:0007669"/>
    <property type="project" value="UniProtKB-ARBA"/>
</dbReference>
<dbReference type="Proteomes" id="UP000288805">
    <property type="component" value="Unassembled WGS sequence"/>
</dbReference>
<dbReference type="SMART" id="SM00856">
    <property type="entry name" value="PMEI"/>
    <property type="match status" value="1"/>
</dbReference>